<name>A0AAW0GUH7_9APHY</name>
<reference evidence="3 4" key="1">
    <citation type="submission" date="2022-09" db="EMBL/GenBank/DDBJ databases">
        <authorList>
            <person name="Palmer J.M."/>
        </authorList>
    </citation>
    <scope>NUCLEOTIDE SEQUENCE [LARGE SCALE GENOMIC DNA]</scope>
    <source>
        <strain evidence="3 4">DSM 7382</strain>
    </source>
</reference>
<feature type="region of interest" description="Disordered" evidence="1">
    <location>
        <begin position="285"/>
        <end position="375"/>
    </location>
</feature>
<sequence>MVPDVTHSDGTDLGIDFHIKELLSGLADLRIRQQQAVFEAAELREQLEVERRGYRSLKDDFLKEQELWKLEKRALEGHISTLKDTERRVVCLIDGDGTIFSPSYLAQGQVGGLNAAQILVEHIREYLLKEDSLSSSNYELFIYCFLHKKGLVETLAKAGYSDASDKFDEFIAGFNQAGHRFLMVDVGSGKENADSKLRVFLTDHVRSPSTYKVFLGATHDNGYVPDLRSYIAHGQSEKLVLLPGYSETALGIKQLGLPSLIVPDLFLEEKINLWASPRAVPARANSIDAYPSPKSTPPRSGARRSSDAGFFTPATHRSRTPARSRSRAASVRRPTPPVSESSEESLSPDSSPSQCTVSLTSDTDQAKSPPINVVS</sequence>
<dbReference type="PANTHER" id="PTHR37543">
    <property type="entry name" value="CCCH ZINC FINGER DNA BINDING PROTEIN (AFU_ORTHOLOGUE AFUA_5G12760)"/>
    <property type="match status" value="1"/>
</dbReference>
<feature type="compositionally biased region" description="Low complexity" evidence="1">
    <location>
        <begin position="327"/>
        <end position="353"/>
    </location>
</feature>
<dbReference type="Pfam" id="PF25540">
    <property type="entry name" value="DUF7923"/>
    <property type="match status" value="1"/>
</dbReference>
<organism evidence="3 4">
    <name type="scientific">Cerrena zonata</name>
    <dbReference type="NCBI Taxonomy" id="2478898"/>
    <lineage>
        <taxon>Eukaryota</taxon>
        <taxon>Fungi</taxon>
        <taxon>Dikarya</taxon>
        <taxon>Basidiomycota</taxon>
        <taxon>Agaricomycotina</taxon>
        <taxon>Agaricomycetes</taxon>
        <taxon>Polyporales</taxon>
        <taxon>Cerrenaceae</taxon>
        <taxon>Cerrena</taxon>
    </lineage>
</organism>
<dbReference type="InterPro" id="IPR057683">
    <property type="entry name" value="DUF7923"/>
</dbReference>
<evidence type="ECO:0000313" key="3">
    <source>
        <dbReference type="EMBL" id="KAK7696427.1"/>
    </source>
</evidence>
<dbReference type="Proteomes" id="UP001385951">
    <property type="component" value="Unassembled WGS sequence"/>
</dbReference>
<evidence type="ECO:0000313" key="4">
    <source>
        <dbReference type="Proteomes" id="UP001385951"/>
    </source>
</evidence>
<comment type="caution">
    <text evidence="3">The sequence shown here is derived from an EMBL/GenBank/DDBJ whole genome shotgun (WGS) entry which is preliminary data.</text>
</comment>
<keyword evidence="4" id="KW-1185">Reference proteome</keyword>
<proteinExistence type="predicted"/>
<dbReference type="AlphaFoldDB" id="A0AAW0GUH7"/>
<evidence type="ECO:0000259" key="2">
    <source>
        <dbReference type="Pfam" id="PF25540"/>
    </source>
</evidence>
<feature type="compositionally biased region" description="Basic residues" evidence="1">
    <location>
        <begin position="316"/>
        <end position="326"/>
    </location>
</feature>
<evidence type="ECO:0000256" key="1">
    <source>
        <dbReference type="SAM" id="MobiDB-lite"/>
    </source>
</evidence>
<dbReference type="EMBL" id="JASBNA010000001">
    <property type="protein sequence ID" value="KAK7696427.1"/>
    <property type="molecule type" value="Genomic_DNA"/>
</dbReference>
<gene>
    <name evidence="3" type="ORF">QCA50_001084</name>
</gene>
<feature type="compositionally biased region" description="Polar residues" evidence="1">
    <location>
        <begin position="354"/>
        <end position="363"/>
    </location>
</feature>
<accession>A0AAW0GUH7</accession>
<dbReference type="PANTHER" id="PTHR37543:SF1">
    <property type="entry name" value="CCCH ZINC FINGER DNA BINDING PROTEIN (AFU_ORTHOLOGUE AFUA_5G12760)"/>
    <property type="match status" value="1"/>
</dbReference>
<protein>
    <recommendedName>
        <fullName evidence="2">DUF7923 domain-containing protein</fullName>
    </recommendedName>
</protein>
<feature type="domain" description="DUF7923" evidence="2">
    <location>
        <begin position="84"/>
        <end position="266"/>
    </location>
</feature>